<accession>D5BU03</accession>
<dbReference type="Pfam" id="PF19263">
    <property type="entry name" value="DUF5906"/>
    <property type="match status" value="1"/>
</dbReference>
<dbReference type="InterPro" id="IPR027417">
    <property type="entry name" value="P-loop_NTPase"/>
</dbReference>
<feature type="domain" description="TOTE conflict system primase" evidence="2">
    <location>
        <begin position="38"/>
        <end position="164"/>
    </location>
</feature>
<dbReference type="KEGG" id="apb:SAR116_1507"/>
<keyword evidence="4" id="KW-1185">Reference proteome</keyword>
<gene>
    <name evidence="3" type="ordered locus">SAR116_1507</name>
</gene>
<dbReference type="eggNOG" id="COG3378">
    <property type="taxonomic scope" value="Bacteria"/>
</dbReference>
<sequence length="728" mass="81898">MSNALRFMKLFRGYSQAYGTYNPSGLGGEGKQKPAYRAEKRPATEQNFYDHVTGKQPIGIYPLDDNERVSFAAVDIDEYPIIHEALSEKLSSCKFPFIVCNSKSNGAHIYVFFREPEEPEIAISLLKRVSAYLGYPKAEIFPKQVKRPAGGYGSYINLPFFGHPSLTYTCWDGDKKLGLNEFLNLAESRLTSVLELEGLVNKAGLPEASLSSEPQAQEVISASGRNDYLFKFGCELFRLIKDKTTLIEQLKKKNLSATAEEHPNFETRGPLEPSEVSRICQSITSSANTSRSGNVAKLITELNQCHAHVMVGGKARILNIKKDPIHDWNIRDFSTPGDFRSLYANRQVNIGDKFHKTAEIWLNHPERLSYDGVTFDPTKKSNGYYNLYQGFPVKAVKGDCGLYLEHIRQNICLGDEDLYEYVLDWMADAIQNPGKRPGVALAIRGKQGVGKGVFVNVFASLFGPHAIQVTQSSHLVGNFNAHLRDKLLVFADEAFWAGDKRAEGVLKGLVTEDNIAIEMKGIDVQSSPNYVRLILASNNEWIIPASADQRRFVVIEASEARMQDASYFGSIINQIENGGREALMYFLSERDLNRVNLRNIPKTEALVMQQLHSLDSVAQWLYNCLYSGEIEDDAHGIRTSWPTSVSVSNFFDAYIYFCKRHSISHPSKLAVFGRRLRELLPSSRKIREGGKTRDAKYQLPDIEKAKLEFTTANGWKDFQWEDEGSVLL</sequence>
<name>D5BU03_PUNMI</name>
<dbReference type="InterPro" id="IPR054347">
    <property type="entry name" value="TOTE_primase"/>
</dbReference>
<evidence type="ECO:0000313" key="4">
    <source>
        <dbReference type="Proteomes" id="UP000007460"/>
    </source>
</evidence>
<dbReference type="SUPFAM" id="SSF52540">
    <property type="entry name" value="P-loop containing nucleoside triphosphate hydrolases"/>
    <property type="match status" value="1"/>
</dbReference>
<dbReference type="EMBL" id="CP001751">
    <property type="protein sequence ID" value="ADE39750.1"/>
    <property type="molecule type" value="Genomic_DNA"/>
</dbReference>
<dbReference type="Gene3D" id="3.40.50.300">
    <property type="entry name" value="P-loop containing nucleotide triphosphate hydrolases"/>
    <property type="match status" value="1"/>
</dbReference>
<evidence type="ECO:0000313" key="3">
    <source>
        <dbReference type="EMBL" id="ADE39750.1"/>
    </source>
</evidence>
<dbReference type="InterPro" id="IPR045455">
    <property type="entry name" value="NrS-1_pol-like_helicase"/>
</dbReference>
<organism evidence="3 4">
    <name type="scientific">Puniceispirillum marinum (strain IMCC1322)</name>
    <dbReference type="NCBI Taxonomy" id="488538"/>
    <lineage>
        <taxon>Bacteria</taxon>
        <taxon>Pseudomonadati</taxon>
        <taxon>Pseudomonadota</taxon>
        <taxon>Alphaproteobacteria</taxon>
        <taxon>Candidatus Puniceispirillales</taxon>
        <taxon>Candidatus Puniceispirillaceae</taxon>
        <taxon>Candidatus Puniceispirillum</taxon>
    </lineage>
</organism>
<dbReference type="AlphaFoldDB" id="D5BU03"/>
<dbReference type="Pfam" id="PF22548">
    <property type="entry name" value="AEP-TOTE"/>
    <property type="match status" value="1"/>
</dbReference>
<feature type="domain" description="NrS-1 polymerase-like helicase" evidence="1">
    <location>
        <begin position="444"/>
        <end position="551"/>
    </location>
</feature>
<reference evidence="3 4" key="1">
    <citation type="journal article" date="2010" name="J. Bacteriol.">
        <title>Complete genome sequence of "Candidatus Puniceispirillum marinum" IMCC1322, a representative of the SAR116 clade in the Alphaproteobacteria.</title>
        <authorList>
            <person name="Oh H.M."/>
            <person name="Kwon K.K."/>
            <person name="Kang I."/>
            <person name="Kang S.G."/>
            <person name="Lee J.H."/>
            <person name="Kim S.J."/>
            <person name="Cho J.C."/>
        </authorList>
    </citation>
    <scope>NUCLEOTIDE SEQUENCE [LARGE SCALE GENOMIC DNA]</scope>
    <source>
        <strain evidence="3 4">IMCC1322</strain>
    </source>
</reference>
<dbReference type="Proteomes" id="UP000007460">
    <property type="component" value="Chromosome"/>
</dbReference>
<evidence type="ECO:0000259" key="1">
    <source>
        <dbReference type="Pfam" id="PF19263"/>
    </source>
</evidence>
<evidence type="ECO:0000259" key="2">
    <source>
        <dbReference type="Pfam" id="PF22548"/>
    </source>
</evidence>
<dbReference type="HOGENOM" id="CLU_380292_0_0_5"/>
<proteinExistence type="predicted"/>
<dbReference type="eggNOG" id="COG4951">
    <property type="taxonomic scope" value="Bacteria"/>
</dbReference>
<protein>
    <submittedName>
        <fullName evidence="3">Uncharacterized protein</fullName>
    </submittedName>
</protein>